<gene>
    <name evidence="4" type="ORF">V2V91_12695</name>
</gene>
<feature type="transmembrane region" description="Helical" evidence="1">
    <location>
        <begin position="421"/>
        <end position="438"/>
    </location>
</feature>
<reference evidence="4 5" key="1">
    <citation type="submission" date="2024-01" db="EMBL/GenBank/DDBJ databases">
        <title>the genome sequence of strain Microbacterium schleiferi NBRC 15075.</title>
        <authorList>
            <person name="Ding Y."/>
            <person name="Zhang G."/>
        </authorList>
    </citation>
    <scope>NUCLEOTIDE SEQUENCE [LARGE SCALE GENOMIC DNA]</scope>
    <source>
        <strain evidence="4 5">NBRC 15075</strain>
    </source>
</reference>
<keyword evidence="1" id="KW-1133">Transmembrane helix</keyword>
<feature type="domain" description="Leucine rich repeat variant" evidence="2">
    <location>
        <begin position="490"/>
        <end position="547"/>
    </location>
</feature>
<evidence type="ECO:0000256" key="1">
    <source>
        <dbReference type="SAM" id="Phobius"/>
    </source>
</evidence>
<feature type="transmembrane region" description="Helical" evidence="1">
    <location>
        <begin position="46"/>
        <end position="64"/>
    </location>
</feature>
<accession>A0ABU7VB25</accession>
<organism evidence="4 5">
    <name type="scientific">Microbacterium schleiferi</name>
    <dbReference type="NCBI Taxonomy" id="69362"/>
    <lineage>
        <taxon>Bacteria</taxon>
        <taxon>Bacillati</taxon>
        <taxon>Actinomycetota</taxon>
        <taxon>Actinomycetes</taxon>
        <taxon>Micrococcales</taxon>
        <taxon>Microbacteriaceae</taxon>
        <taxon>Microbacterium</taxon>
    </lineage>
</organism>
<name>A0ABU7VB25_9MICO</name>
<keyword evidence="1" id="KW-0812">Transmembrane</keyword>
<feature type="transmembrane region" description="Helical" evidence="1">
    <location>
        <begin position="259"/>
        <end position="279"/>
    </location>
</feature>
<evidence type="ECO:0000313" key="4">
    <source>
        <dbReference type="EMBL" id="MEF2255984.1"/>
    </source>
</evidence>
<feature type="transmembrane region" description="Helical" evidence="1">
    <location>
        <begin position="291"/>
        <end position="315"/>
    </location>
</feature>
<dbReference type="Pfam" id="PF25591">
    <property type="entry name" value="LRV_2"/>
    <property type="match status" value="1"/>
</dbReference>
<evidence type="ECO:0000313" key="5">
    <source>
        <dbReference type="Proteomes" id="UP001351900"/>
    </source>
</evidence>
<feature type="transmembrane region" description="Helical" evidence="1">
    <location>
        <begin position="388"/>
        <end position="409"/>
    </location>
</feature>
<evidence type="ECO:0000259" key="3">
    <source>
        <dbReference type="Pfam" id="PF25592"/>
    </source>
</evidence>
<dbReference type="Proteomes" id="UP001351900">
    <property type="component" value="Unassembled WGS sequence"/>
</dbReference>
<feature type="transmembrane region" description="Helical" evidence="1">
    <location>
        <begin position="327"/>
        <end position="347"/>
    </location>
</feature>
<dbReference type="RefSeq" id="WP_331792126.1">
    <property type="nucleotide sequence ID" value="NZ_BAAAUO010000012.1"/>
</dbReference>
<dbReference type="Pfam" id="PF25592">
    <property type="entry name" value="DUF7937"/>
    <property type="match status" value="1"/>
</dbReference>
<feature type="domain" description="DUF7937" evidence="3">
    <location>
        <begin position="41"/>
        <end position="446"/>
    </location>
</feature>
<comment type="caution">
    <text evidence="4">The sequence shown here is derived from an EMBL/GenBank/DDBJ whole genome shotgun (WGS) entry which is preliminary data.</text>
</comment>
<dbReference type="EMBL" id="JAZHOV010000007">
    <property type="protein sequence ID" value="MEF2255984.1"/>
    <property type="molecule type" value="Genomic_DNA"/>
</dbReference>
<feature type="transmembrane region" description="Helical" evidence="1">
    <location>
        <begin position="116"/>
        <end position="136"/>
    </location>
</feature>
<protein>
    <submittedName>
        <fullName evidence="4">Uncharacterized protein</fullName>
    </submittedName>
</protein>
<feature type="transmembrane region" description="Helical" evidence="1">
    <location>
        <begin position="225"/>
        <end position="247"/>
    </location>
</feature>
<sequence>MTYPAPEHPSSAAAYQGQYVPYPAAPVTRGSSPLSSIPVSDWVRDAAAVILLLVSLALPCSLSFSSDGLLGDSFTSTAATRVDVLLITILSVLSVAVTVLARTGALGTGLTPGRTAALRAALNAPYVILVVVYMVLDAVGAGEVARYLGVGSGLGAAVTVGLAGALFAATPRLHEIRDPLSGGRVVRAGVVGTFAVLAVMALTMLVGFILLLLAMPWQAISGWDAAAAIVVLMLQDVALALPAVLVLRRSPTAPRIAGSVGIAVVAGIMISALTGFELGGTFSSLHGGGYILVWFGVYAALLTSPALLASMSALPPLNTWFLTARRALVTLTTVSTILAVFAVIALVTDPSSAIGFSVGILLSQVLAAALALVARIQLVGAPQTSRTIVLSLMAGVAVGEIVALVLSAISPRYSGLTLEPVLYLALLGLPAVVMYALVAPREVREYFGTFAPPVAPTAYQYDADQYRVAAPTAPAPPAPAAAAPASSADYYAARAADPLTPAEELYQYTSDPSLWPSLAANPALYPELVTWLASTGDPHVLAVLRSRGAI</sequence>
<dbReference type="InterPro" id="IPR057893">
    <property type="entry name" value="LRV_2"/>
</dbReference>
<evidence type="ECO:0000259" key="2">
    <source>
        <dbReference type="Pfam" id="PF25591"/>
    </source>
</evidence>
<proteinExistence type="predicted"/>
<feature type="transmembrane region" description="Helical" evidence="1">
    <location>
        <begin position="353"/>
        <end position="376"/>
    </location>
</feature>
<feature type="transmembrane region" description="Helical" evidence="1">
    <location>
        <begin position="148"/>
        <end position="169"/>
    </location>
</feature>
<feature type="transmembrane region" description="Helical" evidence="1">
    <location>
        <begin position="190"/>
        <end position="213"/>
    </location>
</feature>
<keyword evidence="5" id="KW-1185">Reference proteome</keyword>
<keyword evidence="1" id="KW-0472">Membrane</keyword>
<feature type="transmembrane region" description="Helical" evidence="1">
    <location>
        <begin position="84"/>
        <end position="104"/>
    </location>
</feature>
<dbReference type="InterPro" id="IPR057697">
    <property type="entry name" value="DUF7937"/>
</dbReference>